<reference evidence="2 3" key="1">
    <citation type="submission" date="2016-11" db="EMBL/GenBank/DDBJ databases">
        <title>Trade-off between light-utilization and light-protection in marine flavobacteria.</title>
        <authorList>
            <person name="Kumagai Y."/>
        </authorList>
    </citation>
    <scope>NUCLEOTIDE SEQUENCE [LARGE SCALE GENOMIC DNA]</scope>
    <source>
        <strain evidence="2 3">NBRC 107741</strain>
    </source>
</reference>
<dbReference type="AlphaFoldDB" id="A0A2S7KNB7"/>
<organism evidence="2 3">
    <name type="scientific">Aureitalea marina</name>
    <dbReference type="NCBI Taxonomy" id="930804"/>
    <lineage>
        <taxon>Bacteria</taxon>
        <taxon>Pseudomonadati</taxon>
        <taxon>Bacteroidota</taxon>
        <taxon>Flavobacteriia</taxon>
        <taxon>Flavobacteriales</taxon>
        <taxon>Flavobacteriaceae</taxon>
        <taxon>Aureitalea</taxon>
    </lineage>
</organism>
<evidence type="ECO:0000313" key="2">
    <source>
        <dbReference type="EMBL" id="PQB04080.1"/>
    </source>
</evidence>
<accession>A0A2S7KNB7</accession>
<dbReference type="Gene3D" id="3.40.50.12780">
    <property type="entry name" value="N-terminal domain of ligase-like"/>
    <property type="match status" value="1"/>
</dbReference>
<proteinExistence type="predicted"/>
<dbReference type="InterPro" id="IPR042099">
    <property type="entry name" value="ANL_N_sf"/>
</dbReference>
<dbReference type="GO" id="GO:0031956">
    <property type="term" value="F:medium-chain fatty acid-CoA ligase activity"/>
    <property type="evidence" value="ECO:0007669"/>
    <property type="project" value="TreeGrafter"/>
</dbReference>
<dbReference type="OrthoDB" id="8870348at2"/>
<protein>
    <recommendedName>
        <fullName evidence="1">AMP-dependent synthetase/ligase domain-containing protein</fullName>
    </recommendedName>
</protein>
<comment type="caution">
    <text evidence="2">The sequence shown here is derived from an EMBL/GenBank/DDBJ whole genome shotgun (WGS) entry which is preliminary data.</text>
</comment>
<dbReference type="SUPFAM" id="SSF56801">
    <property type="entry name" value="Acetyl-CoA synthetase-like"/>
    <property type="match status" value="1"/>
</dbReference>
<evidence type="ECO:0000259" key="1">
    <source>
        <dbReference type="Pfam" id="PF00501"/>
    </source>
</evidence>
<dbReference type="InterPro" id="IPR000873">
    <property type="entry name" value="AMP-dep_synth/lig_dom"/>
</dbReference>
<dbReference type="GO" id="GO:0006631">
    <property type="term" value="P:fatty acid metabolic process"/>
    <property type="evidence" value="ECO:0007669"/>
    <property type="project" value="TreeGrafter"/>
</dbReference>
<feature type="domain" description="AMP-dependent synthetase/ligase" evidence="1">
    <location>
        <begin position="61"/>
        <end position="201"/>
    </location>
</feature>
<dbReference type="Pfam" id="PF00501">
    <property type="entry name" value="AMP-binding"/>
    <property type="match status" value="1"/>
</dbReference>
<dbReference type="Gene3D" id="3.30.300.30">
    <property type="match status" value="1"/>
</dbReference>
<dbReference type="InterPro" id="IPR045851">
    <property type="entry name" value="AMP-bd_C_sf"/>
</dbReference>
<sequence length="360" mass="40444">MSDFKFILHPDFKLNGLTFSSTEELLHFADDLQNQGEAYEYSVGSFLEQWVDFEPWIEVSTSGSTGIPKRIKLEKSRMINSAEATGAYFKLGPGTTALLCLSADFIAGKMMLVRAMVLGWDLHVVAPEKDALTQYDNAYDFVAMVPYQLDYSIDALSKVRKLIVGGSPVSQQLLDKIQDAQTEIFATYGMTETITHVAVRRLNGFARSDIYTALPGVQFEADDEGQLIIHAPKISEEVIRTNDQVDLVSPTSFKWLGRTDSVINSGGVKIYPEWVEQKLSRFLNNRLIVTSEPDAALGERLILVIESQSTELPGLEEALNSLGKFERPKKIYTLSHFPMTPTDKIRRSDIRQLIHHYGLR</sequence>
<name>A0A2S7KNB7_9FLAO</name>
<evidence type="ECO:0000313" key="3">
    <source>
        <dbReference type="Proteomes" id="UP000239800"/>
    </source>
</evidence>
<dbReference type="PANTHER" id="PTHR43201">
    <property type="entry name" value="ACYL-COA SYNTHETASE"/>
    <property type="match status" value="1"/>
</dbReference>
<dbReference type="Proteomes" id="UP000239800">
    <property type="component" value="Unassembled WGS sequence"/>
</dbReference>
<keyword evidence="3" id="KW-1185">Reference proteome</keyword>
<dbReference type="PANTHER" id="PTHR43201:SF32">
    <property type="entry name" value="2-SUCCINYLBENZOATE--COA LIGASE, CHLOROPLASTIC_PEROXISOMAL"/>
    <property type="match status" value="1"/>
</dbReference>
<dbReference type="EMBL" id="MQUB01000001">
    <property type="protein sequence ID" value="PQB04080.1"/>
    <property type="molecule type" value="Genomic_DNA"/>
</dbReference>
<dbReference type="RefSeq" id="WP_104813888.1">
    <property type="nucleotide sequence ID" value="NZ_MQUB01000001.1"/>
</dbReference>
<gene>
    <name evidence="2" type="ORF">BST85_03575</name>
</gene>